<dbReference type="HOGENOM" id="CLU_982457_0_0_9"/>
<feature type="transmembrane region" description="Helical" evidence="1">
    <location>
        <begin position="6"/>
        <end position="28"/>
    </location>
</feature>
<keyword evidence="1" id="KW-0812">Transmembrane</keyword>
<evidence type="ECO:0000313" key="2">
    <source>
        <dbReference type="EMBL" id="ADL52695.1"/>
    </source>
</evidence>
<feature type="transmembrane region" description="Helical" evidence="1">
    <location>
        <begin position="177"/>
        <end position="194"/>
    </location>
</feature>
<reference evidence="2 3" key="1">
    <citation type="submission" date="2010-08" db="EMBL/GenBank/DDBJ databases">
        <title>Complete sequence of Clostridium cellulovorans 743B.</title>
        <authorList>
            <consortium name="US DOE Joint Genome Institute"/>
            <person name="Lucas S."/>
            <person name="Copeland A."/>
            <person name="Lapidus A."/>
            <person name="Cheng J.-F."/>
            <person name="Bruce D."/>
            <person name="Goodwin L."/>
            <person name="Pitluck S."/>
            <person name="Chertkov O."/>
            <person name="Detter J.C."/>
            <person name="Han C."/>
            <person name="Tapia R."/>
            <person name="Land M."/>
            <person name="Hauser L."/>
            <person name="Chang Y.-J."/>
            <person name="Jeffries C."/>
            <person name="Kyrpides N."/>
            <person name="Ivanova N."/>
            <person name="Mikhailova N."/>
            <person name="Hemme C.L."/>
            <person name="Woyke T."/>
        </authorList>
    </citation>
    <scope>NUCLEOTIDE SEQUENCE [LARGE SCALE GENOMIC DNA]</scope>
    <source>
        <strain evidence="3">ATCC 35296 / DSM 3052 / OCM 3 / 743B</strain>
    </source>
</reference>
<keyword evidence="1" id="KW-1133">Transmembrane helix</keyword>
<sequence length="290" mass="33505">MFIFQIITFFLQLGFLLLCSGMFIFFPIEIITHKYKEKVNFKTHINYGGVRYNITGRSERYLKIEKIIIKAIGVAIAILITMYMTVPYLLDVPKLITGNFNYVTGQVTKVSTKKKDFNEYVYIGGKEVRFFFSANVEKNSRYKIGYLPNTSRAIYGEKLDNYTSKVEDKIGFPIKKILFFIGFFVALGIIAFVAHYIVFKLLILSSAIFYPFNIYLYIKSGLAYGDWFSKNNEPLGNIILFGVVLMIFWGLYFVEKRKDQDNEAPLTLVFIQVIAILQIVLVLSEGLHLF</sequence>
<keyword evidence="1" id="KW-0472">Membrane</keyword>
<gene>
    <name evidence="2" type="ordered locus">Clocel_3004</name>
</gene>
<evidence type="ECO:0000256" key="1">
    <source>
        <dbReference type="SAM" id="Phobius"/>
    </source>
</evidence>
<feature type="transmembrane region" description="Helical" evidence="1">
    <location>
        <begin position="201"/>
        <end position="218"/>
    </location>
</feature>
<keyword evidence="3" id="KW-1185">Reference proteome</keyword>
<name>D9STG1_CLOC7</name>
<feature type="transmembrane region" description="Helical" evidence="1">
    <location>
        <begin position="266"/>
        <end position="284"/>
    </location>
</feature>
<dbReference type="eggNOG" id="ENOG502ZKU5">
    <property type="taxonomic scope" value="Bacteria"/>
</dbReference>
<protein>
    <submittedName>
        <fullName evidence="2">Uncharacterized protein</fullName>
    </submittedName>
</protein>
<feature type="transmembrane region" description="Helical" evidence="1">
    <location>
        <begin position="67"/>
        <end position="90"/>
    </location>
</feature>
<accession>D9STG1</accession>
<organism evidence="2 3">
    <name type="scientific">Clostridium cellulovorans (strain ATCC 35296 / DSM 3052 / OCM 3 / 743B)</name>
    <dbReference type="NCBI Taxonomy" id="573061"/>
    <lineage>
        <taxon>Bacteria</taxon>
        <taxon>Bacillati</taxon>
        <taxon>Bacillota</taxon>
        <taxon>Clostridia</taxon>
        <taxon>Eubacteriales</taxon>
        <taxon>Clostridiaceae</taxon>
        <taxon>Clostridium</taxon>
    </lineage>
</organism>
<dbReference type="KEGG" id="ccb:Clocel_3004"/>
<feature type="transmembrane region" description="Helical" evidence="1">
    <location>
        <begin position="238"/>
        <end position="254"/>
    </location>
</feature>
<evidence type="ECO:0000313" key="3">
    <source>
        <dbReference type="Proteomes" id="UP000002730"/>
    </source>
</evidence>
<dbReference type="Proteomes" id="UP000002730">
    <property type="component" value="Chromosome"/>
</dbReference>
<proteinExistence type="predicted"/>
<dbReference type="EMBL" id="CP002160">
    <property type="protein sequence ID" value="ADL52695.1"/>
    <property type="molecule type" value="Genomic_DNA"/>
</dbReference>
<dbReference type="AlphaFoldDB" id="D9STG1"/>